<organism evidence="1 2">
    <name type="scientific">Nakamurella alba</name>
    <dbReference type="NCBI Taxonomy" id="2665158"/>
    <lineage>
        <taxon>Bacteria</taxon>
        <taxon>Bacillati</taxon>
        <taxon>Actinomycetota</taxon>
        <taxon>Actinomycetes</taxon>
        <taxon>Nakamurellales</taxon>
        <taxon>Nakamurellaceae</taxon>
        <taxon>Nakamurella</taxon>
    </lineage>
</organism>
<dbReference type="RefSeq" id="WP_154769777.1">
    <property type="nucleotide sequence ID" value="NZ_WLYK01000007.1"/>
</dbReference>
<accession>A0A7K1FNN5</accession>
<reference evidence="1 2" key="1">
    <citation type="submission" date="2019-11" db="EMBL/GenBank/DDBJ databases">
        <authorList>
            <person name="Jiang L.-Q."/>
        </authorList>
    </citation>
    <scope>NUCLEOTIDE SEQUENCE [LARGE SCALE GENOMIC DNA]</scope>
    <source>
        <strain evidence="1 2">YIM 132087</strain>
    </source>
</reference>
<evidence type="ECO:0000313" key="2">
    <source>
        <dbReference type="Proteomes" id="UP000460221"/>
    </source>
</evidence>
<dbReference type="InterPro" id="IPR009351">
    <property type="entry name" value="AlkZ-like"/>
</dbReference>
<dbReference type="Pfam" id="PF06224">
    <property type="entry name" value="AlkZ-like"/>
    <property type="match status" value="1"/>
</dbReference>
<gene>
    <name evidence="1" type="ORF">GIS00_17620</name>
</gene>
<dbReference type="Proteomes" id="UP000460221">
    <property type="component" value="Unassembled WGS sequence"/>
</dbReference>
<keyword evidence="1" id="KW-0238">DNA-binding</keyword>
<sequence length="399" mass="42811">MPRSPVFTTTARRARLLTRHHLAAEHPAGSVLAAADGVLGLHATDPASISLSVLARDPHLTIEGVGTALHDDRSVVRMMAMRRTLFVVPMASVPVVHAGASLGVAARTWRRLESLLRGPTDPELGDIDLTAWIRSVADGAAAAVEQLGVATAAEIVALEPRLRTAMLPTGNQPWDARQAITSMVLVGLGCEGRIVRGRPQGDWASRRHRWEPGRAFWPDGLPELDPADARRDLAGLYLRRFGPATEADVKWWTGWNLGETRAALAALGAVEVELEGSAPGFVLPGDLDPEPTPAPVANLLPALDPTAMGWKDRDFYFDIDRTPLFDRNGNIGPTIWWNGGVVGGWTVRKDGEVAHRLLTRIGRAGTAAVAAQVADLQVRLGGRGVVPSFRTPLEKELAG</sequence>
<dbReference type="AlphaFoldDB" id="A0A7K1FNN5"/>
<keyword evidence="2" id="KW-1185">Reference proteome</keyword>
<protein>
    <submittedName>
        <fullName evidence="1">Winged helix DNA-binding domain-containing protein</fullName>
    </submittedName>
</protein>
<evidence type="ECO:0000313" key="1">
    <source>
        <dbReference type="EMBL" id="MTD15756.1"/>
    </source>
</evidence>
<dbReference type="GO" id="GO:0003677">
    <property type="term" value="F:DNA binding"/>
    <property type="evidence" value="ECO:0007669"/>
    <property type="project" value="UniProtKB-KW"/>
</dbReference>
<name>A0A7K1FNN5_9ACTN</name>
<comment type="caution">
    <text evidence="1">The sequence shown here is derived from an EMBL/GenBank/DDBJ whole genome shotgun (WGS) entry which is preliminary data.</text>
</comment>
<dbReference type="EMBL" id="WLYK01000007">
    <property type="protein sequence ID" value="MTD15756.1"/>
    <property type="molecule type" value="Genomic_DNA"/>
</dbReference>
<dbReference type="PANTHER" id="PTHR38479">
    <property type="entry name" value="LMO0824 PROTEIN"/>
    <property type="match status" value="1"/>
</dbReference>
<dbReference type="PANTHER" id="PTHR38479:SF2">
    <property type="entry name" value="WINGED HELIX DNA-BINDING DOMAIN-CONTAINING PROTEIN"/>
    <property type="match status" value="1"/>
</dbReference>
<proteinExistence type="predicted"/>